<dbReference type="RefSeq" id="WP_149404572.1">
    <property type="nucleotide sequence ID" value="NZ_BIXY01000144.1"/>
</dbReference>
<dbReference type="EMBL" id="BIXY01000144">
    <property type="protein sequence ID" value="GCF11773.1"/>
    <property type="molecule type" value="Genomic_DNA"/>
</dbReference>
<evidence type="ECO:0000313" key="2">
    <source>
        <dbReference type="EMBL" id="GCF11773.1"/>
    </source>
</evidence>
<accession>A0A5A5TL38</accession>
<comment type="caution">
    <text evidence="2">The sequence shown here is derived from an EMBL/GenBank/DDBJ whole genome shotgun (WGS) entry which is preliminary data.</text>
</comment>
<dbReference type="AlphaFoldDB" id="A0A5A5TL38"/>
<name>A0A5A5TL38_9CHLR</name>
<proteinExistence type="predicted"/>
<protein>
    <recommendedName>
        <fullName evidence="4">Transposase IS4-like domain-containing protein</fullName>
    </recommendedName>
</protein>
<evidence type="ECO:0000313" key="3">
    <source>
        <dbReference type="Proteomes" id="UP000322530"/>
    </source>
</evidence>
<feature type="region of interest" description="Disordered" evidence="1">
    <location>
        <begin position="128"/>
        <end position="168"/>
    </location>
</feature>
<feature type="compositionally biased region" description="Basic and acidic residues" evidence="1">
    <location>
        <begin position="148"/>
        <end position="168"/>
    </location>
</feature>
<dbReference type="OrthoDB" id="573757at2"/>
<gene>
    <name evidence="2" type="ORF">KDI_53370</name>
</gene>
<sequence>MMPTTVLQSSNGAGPYARTPLHSWFVLLSARLALPDIAPLYGHRFSHEHGYRYLKQDLLWSTVRVHTPAQFELWSTVVGIVMNQLRLACDLGQAQYRAWERPKATVTPRQVRRVMPLILGQVGTPARVCQPRGKSSGRAKGFHPKKATRYEVVKKGKKDAKKDEPAVV</sequence>
<feature type="compositionally biased region" description="Basic residues" evidence="1">
    <location>
        <begin position="135"/>
        <end position="147"/>
    </location>
</feature>
<evidence type="ECO:0000256" key="1">
    <source>
        <dbReference type="SAM" id="MobiDB-lite"/>
    </source>
</evidence>
<reference evidence="2 3" key="1">
    <citation type="submission" date="2019-01" db="EMBL/GenBank/DDBJ databases">
        <title>Draft genome sequence of Dictyobacter sp. Uno17.</title>
        <authorList>
            <person name="Wang C.M."/>
            <person name="Zheng Y."/>
            <person name="Sakai Y."/>
            <person name="Abe K."/>
            <person name="Yokota A."/>
            <person name="Yabe S."/>
        </authorList>
    </citation>
    <scope>NUCLEOTIDE SEQUENCE [LARGE SCALE GENOMIC DNA]</scope>
    <source>
        <strain evidence="2 3">Uno17</strain>
    </source>
</reference>
<dbReference type="Proteomes" id="UP000322530">
    <property type="component" value="Unassembled WGS sequence"/>
</dbReference>
<keyword evidence="3" id="KW-1185">Reference proteome</keyword>
<organism evidence="2 3">
    <name type="scientific">Dictyobacter arantiisoli</name>
    <dbReference type="NCBI Taxonomy" id="2014874"/>
    <lineage>
        <taxon>Bacteria</taxon>
        <taxon>Bacillati</taxon>
        <taxon>Chloroflexota</taxon>
        <taxon>Ktedonobacteria</taxon>
        <taxon>Ktedonobacterales</taxon>
        <taxon>Dictyobacteraceae</taxon>
        <taxon>Dictyobacter</taxon>
    </lineage>
</organism>
<evidence type="ECO:0008006" key="4">
    <source>
        <dbReference type="Google" id="ProtNLM"/>
    </source>
</evidence>